<dbReference type="Gene3D" id="3.40.50.300">
    <property type="entry name" value="P-loop containing nucleotide triphosphate hydrolases"/>
    <property type="match status" value="4"/>
</dbReference>
<dbReference type="InterPro" id="IPR025662">
    <property type="entry name" value="Sigma_54_int_dom_ATP-bd_1"/>
</dbReference>
<keyword evidence="8" id="KW-0539">Nucleus</keyword>
<dbReference type="InterPro" id="IPR048617">
    <property type="entry name" value="MDN1_AAA_lid_4"/>
</dbReference>
<keyword evidence="5" id="KW-0547">Nucleotide-binding</keyword>
<organism evidence="11 12">
    <name type="scientific">Camellia sinensis var. sinensis</name>
    <name type="common">China tea</name>
    <dbReference type="NCBI Taxonomy" id="542762"/>
    <lineage>
        <taxon>Eukaryota</taxon>
        <taxon>Viridiplantae</taxon>
        <taxon>Streptophyta</taxon>
        <taxon>Embryophyta</taxon>
        <taxon>Tracheophyta</taxon>
        <taxon>Spermatophyta</taxon>
        <taxon>Magnoliopsida</taxon>
        <taxon>eudicotyledons</taxon>
        <taxon>Gunneridae</taxon>
        <taxon>Pentapetalae</taxon>
        <taxon>asterids</taxon>
        <taxon>Ericales</taxon>
        <taxon>Theaceae</taxon>
        <taxon>Camellia</taxon>
    </lineage>
</organism>
<dbReference type="GO" id="GO:0000027">
    <property type="term" value="P:ribosomal large subunit assembly"/>
    <property type="evidence" value="ECO:0007669"/>
    <property type="project" value="TreeGrafter"/>
</dbReference>
<dbReference type="SMART" id="SM00382">
    <property type="entry name" value="AAA"/>
    <property type="match status" value="4"/>
</dbReference>
<dbReference type="GO" id="GO:0005730">
    <property type="term" value="C:nucleolus"/>
    <property type="evidence" value="ECO:0007669"/>
    <property type="project" value="UniProtKB-SubCell"/>
</dbReference>
<feature type="domain" description="AAA+ ATPase" evidence="10">
    <location>
        <begin position="686"/>
        <end position="940"/>
    </location>
</feature>
<evidence type="ECO:0000256" key="1">
    <source>
        <dbReference type="ARBA" id="ARBA00004604"/>
    </source>
</evidence>
<reference evidence="11 12" key="1">
    <citation type="journal article" date="2018" name="Proc. Natl. Acad. Sci. U.S.A.">
        <title>Draft genome sequence of Camellia sinensis var. sinensis provides insights into the evolution of the tea genome and tea quality.</title>
        <authorList>
            <person name="Wei C."/>
            <person name="Yang H."/>
            <person name="Wang S."/>
            <person name="Zhao J."/>
            <person name="Liu C."/>
            <person name="Gao L."/>
            <person name="Xia E."/>
            <person name="Lu Y."/>
            <person name="Tai Y."/>
            <person name="She G."/>
            <person name="Sun J."/>
            <person name="Cao H."/>
            <person name="Tong W."/>
            <person name="Gao Q."/>
            <person name="Li Y."/>
            <person name="Deng W."/>
            <person name="Jiang X."/>
            <person name="Wang W."/>
            <person name="Chen Q."/>
            <person name="Zhang S."/>
            <person name="Li H."/>
            <person name="Wu J."/>
            <person name="Wang P."/>
            <person name="Li P."/>
            <person name="Shi C."/>
            <person name="Zheng F."/>
            <person name="Jian J."/>
            <person name="Huang B."/>
            <person name="Shan D."/>
            <person name="Shi M."/>
            <person name="Fang C."/>
            <person name="Yue Y."/>
            <person name="Li F."/>
            <person name="Li D."/>
            <person name="Wei S."/>
            <person name="Han B."/>
            <person name="Jiang C."/>
            <person name="Yin Y."/>
            <person name="Xia T."/>
            <person name="Zhang Z."/>
            <person name="Bennetzen J.L."/>
            <person name="Zhao S."/>
            <person name="Wan X."/>
        </authorList>
    </citation>
    <scope>NUCLEOTIDE SEQUENCE [LARGE SCALE GENOMIC DNA]</scope>
    <source>
        <strain evidence="12">cv. Shuchazao</strain>
        <tissue evidence="11">Leaf</tissue>
    </source>
</reference>
<dbReference type="PRINTS" id="PR00300">
    <property type="entry name" value="CLPPROTEASEA"/>
</dbReference>
<proteinExistence type="inferred from homology"/>
<evidence type="ECO:0000256" key="8">
    <source>
        <dbReference type="ARBA" id="ARBA00023242"/>
    </source>
</evidence>
<evidence type="ECO:0000256" key="5">
    <source>
        <dbReference type="ARBA" id="ARBA00022741"/>
    </source>
</evidence>
<dbReference type="InterPro" id="IPR040848">
    <property type="entry name" value="AAA_lid_7"/>
</dbReference>
<accession>A0A4S4D4K0</accession>
<evidence type="ECO:0000259" key="10">
    <source>
        <dbReference type="SMART" id="SM00382"/>
    </source>
</evidence>
<keyword evidence="7" id="KW-0143">Chaperone</keyword>
<comment type="subcellular location">
    <subcellularLocation>
        <location evidence="1">Nucleus</location>
        <location evidence="1">Nucleolus</location>
    </subcellularLocation>
    <subcellularLocation>
        <location evidence="2">Nucleus</location>
        <location evidence="2">Nucleoplasm</location>
    </subcellularLocation>
</comment>
<sequence>MAIDGSSRLKFELKRFLSRFPKLASVSRLNSLLKEGHSLTEEEMVSALAELFLHPNYTIPLMGCFRCIAQQIVERAVALLHLVPDLRSNSDGSIVEFDEDKIFGDDVAGVINFYVRSGRALILHELACLAFCRALDLAPFLLGSVLSYFKFAPSPFERIMQRKYVSELSTMVGTQYLLNVIRASYRLLLAQSEVFATLWDWSCFLDVVQHTADFDPGDNAEMLRNVSDMRWCGIQILSIVLKISDRATANFGLGPDEAFSCFLRWQEFCQDVSLEKAGWHLEAFDHEKSDTVDGNIDFNQEYSLRTFAPASPALSFSKFHEIEPSNKNRRLATRNVTSMQNPFVLTSAMKKSFEIVRLAVSQKWPVLLYGPAGMGKTKLISKLAMDSGSQVLSIHMDEQIDGKTLIGSYVCTEKPGEFRWQPGSLTQAVLNGFWVVFEDIDKAPSDVQSILLPLLEGASSFFTGHGEAIRVAEGFQLFSTISSINLNISHAIEGRNALGALWRRVMIGPPSNDDLISIVKAQYPDLEHLAEKLIETFERVNQLASFQFGTSASCSSLGRFSLRDLLKWCKRIAALGFSFGVDGFSSSVCSSIYQEAVDIFASFTTSANNRLTIMKYIAKTWAVPISAAETLYPVNKPVIQELHSDLHIGRITLHRAESTFRYERKPFVEIRSSIHVLERIACSVKFNEPVLLVGETGTGKTTLVQSLALRLGQKLTVLNLSQQSDVADLLGGFKPMNAQFLCIPLYMEFENLFTTTFSSKDNEDFLVRLKKFVNDKNWKKLLSGFRKGVQKILEIGRSGSGTKRKRPLREELLKAWEDFSLKLESARAQINDSSGMIFSFVEGAFVTALRNGEWILLDEMNLAPPETLQRVIGVLEEENGSLCLAERGDADYIYRHPNFRIFACMNPATDAGKRDLPYLLRSRFTEYFVDDVLDDEDLILFINQFVDDGHSNIELVKKIVHFYKAAKKKSEERLQDGANQKPQYSLRSLYRALEYTKKARRHFGFQKALYDGFCMFFLTLLDEPSAKLMNQMISSYLLGGNIPPPVSFDGYLMKRGNATLDNLLENYVLTKSVKEHLRNLARAIFVGRYPVLLQGPTSSGKTSLVQYLAAITGHEFVRINNHEHTDLQEYLGSYITDASGRLAFHEGVLVKAVRNGHWIVLDELNLAPSDVLEALNRLLDDNRELFVPELQETVRAHPDFMLFATQNPPTFYGGRKMLSRAFRNRFVEIHVDEIPEAELSEILEKRCKIPASYARKMVEKVMKELQLQRQSSKVFSGKHGFITPRDLFRWADRFRTFGKTYEDLARDGYFLLAERLRDDCEKTVVQEVLQRQLGVKLDRDDLYKQDPAEREKFLNLCESSGVSQYLGKIAWTESMWRLYFLIERCYKMHEPVLLIGETGCGKTTVCQLLSIVLGSKLHILNCHQYTETSDFLGGFYPVRERSRLASEFKNLCEQLMLSKAFVHFPGTAKISTDIGQATSTIDQLGVIINSYRQGLVSHPDATPQDLDSLEQLNLDLAQLQQKWQTIFMWQDGPLVEAMRNGDLFLVDEISLADDSVLERLNSVLEPERKLSLAEKGGSDLEKITAHPNFFLLATMNPGGDFGKKELSPALRNRFTEIWVPPVNNVNELRTIALRRISNPDLSCVVDPMLNFWEWFNQLQTGRMLTVRDLLSWIAFINATEGNLQPADAFLQGAFLVLLDGLSLAPPSTAALLRRRRLRTWRLFSTALSSGHPYQPCFRLGLCELLGLLRQNLLLILLFLLGSWFNQLQTGRMLTVRDLLSWIAFINATEGNLQPADAFLQGAFLVLLDGLSLGTGILKSDAGELRERCLSFLLEQLKVLLLVFTNCGFTVYLDHHIMKMVNMLFAFLALGTI</sequence>
<comment type="caution">
    <text evidence="11">The sequence shown here is derived from an EMBL/GenBank/DDBJ whole genome shotgun (WGS) entry which is preliminary data.</text>
</comment>
<dbReference type="FunFam" id="3.40.50.300:FF:001368">
    <property type="entry name" value="Midasin"/>
    <property type="match status" value="1"/>
</dbReference>
<dbReference type="InterPro" id="IPR027417">
    <property type="entry name" value="P-loop_NTPase"/>
</dbReference>
<dbReference type="GO" id="GO:0016887">
    <property type="term" value="F:ATP hydrolysis activity"/>
    <property type="evidence" value="ECO:0007669"/>
    <property type="project" value="InterPro"/>
</dbReference>
<dbReference type="GO" id="GO:0030687">
    <property type="term" value="C:preribosome, large subunit precursor"/>
    <property type="evidence" value="ECO:0007669"/>
    <property type="project" value="TreeGrafter"/>
</dbReference>
<evidence type="ECO:0000256" key="3">
    <source>
        <dbReference type="ARBA" id="ARBA00007188"/>
    </source>
</evidence>
<evidence type="ECO:0000256" key="6">
    <source>
        <dbReference type="ARBA" id="ARBA00022840"/>
    </source>
</evidence>
<keyword evidence="6" id="KW-0067">ATP-binding</keyword>
<feature type="domain" description="AAA+ ATPase" evidence="10">
    <location>
        <begin position="1087"/>
        <end position="1232"/>
    </location>
</feature>
<dbReference type="SUPFAM" id="SSF52540">
    <property type="entry name" value="P-loop containing nucleoside triphosphate hydrolases"/>
    <property type="match status" value="4"/>
</dbReference>
<protein>
    <recommendedName>
        <fullName evidence="4">Midasin</fullName>
    </recommendedName>
    <alternativeName>
        <fullName evidence="9">MIDAS-containing protein</fullName>
    </alternativeName>
</protein>
<dbReference type="PANTHER" id="PTHR48103">
    <property type="entry name" value="MIDASIN-RELATED"/>
    <property type="match status" value="1"/>
</dbReference>
<dbReference type="EMBL" id="SDRB02012767">
    <property type="protein sequence ID" value="THF96753.1"/>
    <property type="molecule type" value="Genomic_DNA"/>
</dbReference>
<dbReference type="InterPro" id="IPR003593">
    <property type="entry name" value="AAA+_ATPase"/>
</dbReference>
<dbReference type="GO" id="GO:0005524">
    <property type="term" value="F:ATP binding"/>
    <property type="evidence" value="ECO:0007669"/>
    <property type="project" value="UniProtKB-KW"/>
</dbReference>
<gene>
    <name evidence="11" type="ORF">TEA_029821</name>
</gene>
<evidence type="ECO:0000256" key="9">
    <source>
        <dbReference type="ARBA" id="ARBA00077000"/>
    </source>
</evidence>
<dbReference type="InterPro" id="IPR041190">
    <property type="entry name" value="Midasin_AAA_lid_5"/>
</dbReference>
<dbReference type="FunFam" id="3.40.50.300:FF:000142">
    <property type="entry name" value="Midasin"/>
    <property type="match status" value="1"/>
</dbReference>
<dbReference type="Pfam" id="PF17867">
    <property type="entry name" value="AAA_lid_7"/>
    <property type="match status" value="2"/>
</dbReference>
<evidence type="ECO:0000256" key="7">
    <source>
        <dbReference type="ARBA" id="ARBA00023186"/>
    </source>
</evidence>
<comment type="similarity">
    <text evidence="3">Belongs to the midasin family.</text>
</comment>
<feature type="domain" description="AAA+ ATPase" evidence="10">
    <location>
        <begin position="362"/>
        <end position="489"/>
    </location>
</feature>
<dbReference type="GO" id="GO:0000055">
    <property type="term" value="P:ribosomal large subunit export from nucleus"/>
    <property type="evidence" value="ECO:0007669"/>
    <property type="project" value="TreeGrafter"/>
</dbReference>
<keyword evidence="12" id="KW-1185">Reference proteome</keyword>
<evidence type="ECO:0000256" key="4">
    <source>
        <dbReference type="ARBA" id="ARBA00017143"/>
    </source>
</evidence>
<dbReference type="InterPro" id="IPR011704">
    <property type="entry name" value="ATPase_dyneun-rel_AAA"/>
</dbReference>
<name>A0A4S4D4K0_CAMSN</name>
<evidence type="ECO:0000256" key="2">
    <source>
        <dbReference type="ARBA" id="ARBA00004642"/>
    </source>
</evidence>
<dbReference type="FunFam" id="3.40.50.300:FF:000582">
    <property type="entry name" value="Midasin"/>
    <property type="match status" value="1"/>
</dbReference>
<dbReference type="PROSITE" id="PS00675">
    <property type="entry name" value="SIGMA54_INTERACT_1"/>
    <property type="match status" value="1"/>
</dbReference>
<dbReference type="Pfam" id="PF07728">
    <property type="entry name" value="AAA_5"/>
    <property type="match status" value="6"/>
</dbReference>
<dbReference type="InterPro" id="IPR001270">
    <property type="entry name" value="ClpA/B"/>
</dbReference>
<dbReference type="PANTHER" id="PTHR48103:SF2">
    <property type="entry name" value="MIDASIN"/>
    <property type="match status" value="1"/>
</dbReference>
<dbReference type="GO" id="GO:0005654">
    <property type="term" value="C:nucleoplasm"/>
    <property type="evidence" value="ECO:0007669"/>
    <property type="project" value="UniProtKB-SubCell"/>
</dbReference>
<dbReference type="STRING" id="542762.A0A4S4D4K0"/>
<dbReference type="Pfam" id="PF21108">
    <property type="entry name" value="MDN1_4th"/>
    <property type="match status" value="1"/>
</dbReference>
<dbReference type="CDD" id="cd00009">
    <property type="entry name" value="AAA"/>
    <property type="match status" value="1"/>
</dbReference>
<dbReference type="Pfam" id="PF17865">
    <property type="entry name" value="AAA_lid_5"/>
    <property type="match status" value="1"/>
</dbReference>
<evidence type="ECO:0000313" key="12">
    <source>
        <dbReference type="Proteomes" id="UP000306102"/>
    </source>
</evidence>
<dbReference type="Proteomes" id="UP000306102">
    <property type="component" value="Unassembled WGS sequence"/>
</dbReference>
<feature type="domain" description="AAA+ ATPase" evidence="10">
    <location>
        <begin position="1388"/>
        <end position="1624"/>
    </location>
</feature>
<evidence type="ECO:0000313" key="11">
    <source>
        <dbReference type="EMBL" id="THF96753.1"/>
    </source>
</evidence>